<organism evidence="2 3">
    <name type="scientific">Halopelagius fulvigenes</name>
    <dbReference type="NCBI Taxonomy" id="1198324"/>
    <lineage>
        <taxon>Archaea</taxon>
        <taxon>Methanobacteriati</taxon>
        <taxon>Methanobacteriota</taxon>
        <taxon>Stenosarchaea group</taxon>
        <taxon>Halobacteria</taxon>
        <taxon>Halobacteriales</taxon>
        <taxon>Haloferacaceae</taxon>
    </lineage>
</organism>
<gene>
    <name evidence="2" type="ORF">ACFQEV_09645</name>
</gene>
<sequence>MVFDTKPHDCEEVAEGEVSVSPASSTVEEDDGTWFAYGRAQRGWSATYMFVGELRRLHVSDDTEVLLDGEPYEL</sequence>
<protein>
    <submittedName>
        <fullName evidence="2">Uncharacterized protein</fullName>
    </submittedName>
</protein>
<proteinExistence type="predicted"/>
<dbReference type="EMBL" id="JBHSXH010000014">
    <property type="protein sequence ID" value="MFC6825248.1"/>
    <property type="molecule type" value="Genomic_DNA"/>
</dbReference>
<dbReference type="Proteomes" id="UP001596408">
    <property type="component" value="Unassembled WGS sequence"/>
</dbReference>
<keyword evidence="3" id="KW-1185">Reference proteome</keyword>
<dbReference type="RefSeq" id="WP_379695296.1">
    <property type="nucleotide sequence ID" value="NZ_JBHSXH010000014.1"/>
</dbReference>
<dbReference type="AlphaFoldDB" id="A0ABD5TX84"/>
<comment type="caution">
    <text evidence="2">The sequence shown here is derived from an EMBL/GenBank/DDBJ whole genome shotgun (WGS) entry which is preliminary data.</text>
</comment>
<accession>A0ABD5TX84</accession>
<feature type="compositionally biased region" description="Basic and acidic residues" evidence="1">
    <location>
        <begin position="1"/>
        <end position="11"/>
    </location>
</feature>
<feature type="region of interest" description="Disordered" evidence="1">
    <location>
        <begin position="1"/>
        <end position="25"/>
    </location>
</feature>
<reference evidence="2 3" key="1">
    <citation type="journal article" date="2019" name="Int. J. Syst. Evol. Microbiol.">
        <title>The Global Catalogue of Microorganisms (GCM) 10K type strain sequencing project: providing services to taxonomists for standard genome sequencing and annotation.</title>
        <authorList>
            <consortium name="The Broad Institute Genomics Platform"/>
            <consortium name="The Broad Institute Genome Sequencing Center for Infectious Disease"/>
            <person name="Wu L."/>
            <person name="Ma J."/>
        </authorList>
    </citation>
    <scope>NUCLEOTIDE SEQUENCE [LARGE SCALE GENOMIC DNA]</scope>
    <source>
        <strain evidence="2 3">YIM 94188</strain>
    </source>
</reference>
<evidence type="ECO:0000256" key="1">
    <source>
        <dbReference type="SAM" id="MobiDB-lite"/>
    </source>
</evidence>
<evidence type="ECO:0000313" key="2">
    <source>
        <dbReference type="EMBL" id="MFC6825248.1"/>
    </source>
</evidence>
<evidence type="ECO:0000313" key="3">
    <source>
        <dbReference type="Proteomes" id="UP001596408"/>
    </source>
</evidence>
<name>A0ABD5TX84_9EURY</name>